<evidence type="ECO:0000313" key="2">
    <source>
        <dbReference type="EMBL" id="TKR70717.1"/>
    </source>
</evidence>
<dbReference type="InterPro" id="IPR036047">
    <property type="entry name" value="F-box-like_dom_sf"/>
</dbReference>
<reference evidence="2 3" key="2">
    <citation type="journal article" date="2019" name="G3 (Bethesda)">
        <title>Hybrid Assembly of the Genome of the Entomopathogenic Nematode Steinernema carpocapsae Identifies the X-Chromosome.</title>
        <authorList>
            <person name="Serra L."/>
            <person name="Macchietto M."/>
            <person name="Macias-Munoz A."/>
            <person name="McGill C.J."/>
            <person name="Rodriguez I.M."/>
            <person name="Rodriguez B."/>
            <person name="Murad R."/>
            <person name="Mortazavi A."/>
        </authorList>
    </citation>
    <scope>NUCLEOTIDE SEQUENCE [LARGE SCALE GENOMIC DNA]</scope>
    <source>
        <strain evidence="2 3">ALL</strain>
    </source>
</reference>
<proteinExistence type="predicted"/>
<dbReference type="CDD" id="cd09917">
    <property type="entry name" value="F-box_SF"/>
    <property type="match status" value="1"/>
</dbReference>
<protein>
    <recommendedName>
        <fullName evidence="1">F-box domain-containing protein</fullName>
    </recommendedName>
</protein>
<gene>
    <name evidence="2" type="ORF">L596_022705</name>
</gene>
<dbReference type="OrthoDB" id="5871780at2759"/>
<feature type="domain" description="F-box" evidence="1">
    <location>
        <begin position="152"/>
        <end position="200"/>
    </location>
</feature>
<dbReference type="AlphaFoldDB" id="A0A4U5MMJ2"/>
<dbReference type="InterPro" id="IPR001810">
    <property type="entry name" value="F-box_dom"/>
</dbReference>
<accession>A0A4U5MMJ2</accession>
<keyword evidence="3" id="KW-1185">Reference proteome</keyword>
<evidence type="ECO:0000259" key="1">
    <source>
        <dbReference type="PROSITE" id="PS50181"/>
    </source>
</evidence>
<comment type="caution">
    <text evidence="2">The sequence shown here is derived from an EMBL/GenBank/DDBJ whole genome shotgun (WGS) entry which is preliminary data.</text>
</comment>
<dbReference type="SUPFAM" id="SSF81383">
    <property type="entry name" value="F-box domain"/>
    <property type="match status" value="1"/>
</dbReference>
<sequence length="477" mass="54467">MPEKPLIGFEEFCSLQISDSSPKFRALSPSAQIDTSMKPLSPDQRVLRLKDEGPFESACRVNDACHIHLNLCCRWFPTTRSYCCCHSPLCSRHFWHFACLFFLPPVTARVLETFEAAFVCGYPPPPTRPPSTATFTFNRQSACEMSLPEPSTSHLVSAPNEVVIKILKNLDQQDVRNASATCSRMQEVVMSHMTQLTRSSIYDLTLQCKEEPEEPVQLGKFRFPLKKQITKTKHALLLRNKKKKQWIRQNSAISPEAGVSGMLDETLRKFVINGALNFDRYTVDEKLYDRLMENFVNFKNAKLNFTLCKLLISSSQLINLFKHSSGRSLSIEFCENVDKLLSDELFLSSDSLENVNIQLRNLHTRLDLTDRVLEHWAGQEHLPTRIYLNETKTCFTIGGVIKLIKTFLSRSAQRVIPPTQTFSWDLGNILMGSDIRELFIPNVSSKWTAFEDGNVHFNLSVDRNCKVTFSTYLFATL</sequence>
<organism evidence="2 3">
    <name type="scientific">Steinernema carpocapsae</name>
    <name type="common">Entomopathogenic nematode</name>
    <dbReference type="NCBI Taxonomy" id="34508"/>
    <lineage>
        <taxon>Eukaryota</taxon>
        <taxon>Metazoa</taxon>
        <taxon>Ecdysozoa</taxon>
        <taxon>Nematoda</taxon>
        <taxon>Chromadorea</taxon>
        <taxon>Rhabditida</taxon>
        <taxon>Tylenchina</taxon>
        <taxon>Panagrolaimomorpha</taxon>
        <taxon>Strongyloidoidea</taxon>
        <taxon>Steinernematidae</taxon>
        <taxon>Steinernema</taxon>
    </lineage>
</organism>
<reference evidence="2 3" key="1">
    <citation type="journal article" date="2015" name="Genome Biol.">
        <title>Comparative genomics of Steinernema reveals deeply conserved gene regulatory networks.</title>
        <authorList>
            <person name="Dillman A.R."/>
            <person name="Macchietto M."/>
            <person name="Porter C.F."/>
            <person name="Rogers A."/>
            <person name="Williams B."/>
            <person name="Antoshechkin I."/>
            <person name="Lee M.M."/>
            <person name="Goodwin Z."/>
            <person name="Lu X."/>
            <person name="Lewis E.E."/>
            <person name="Goodrich-Blair H."/>
            <person name="Stock S.P."/>
            <person name="Adams B.J."/>
            <person name="Sternberg P.W."/>
            <person name="Mortazavi A."/>
        </authorList>
    </citation>
    <scope>NUCLEOTIDE SEQUENCE [LARGE SCALE GENOMIC DNA]</scope>
    <source>
        <strain evidence="2 3">ALL</strain>
    </source>
</reference>
<name>A0A4U5MMJ2_STECR</name>
<dbReference type="Proteomes" id="UP000298663">
    <property type="component" value="Unassembled WGS sequence"/>
</dbReference>
<dbReference type="Pfam" id="PF12937">
    <property type="entry name" value="F-box-like"/>
    <property type="match status" value="1"/>
</dbReference>
<evidence type="ECO:0000313" key="3">
    <source>
        <dbReference type="Proteomes" id="UP000298663"/>
    </source>
</evidence>
<dbReference type="PROSITE" id="PS50181">
    <property type="entry name" value="FBOX"/>
    <property type="match status" value="1"/>
</dbReference>
<dbReference type="EMBL" id="AZBU02000007">
    <property type="protein sequence ID" value="TKR70717.1"/>
    <property type="molecule type" value="Genomic_DNA"/>
</dbReference>